<evidence type="ECO:0000256" key="2">
    <source>
        <dbReference type="ARBA" id="ARBA00022448"/>
    </source>
</evidence>
<feature type="non-terminal residue" evidence="9">
    <location>
        <position position="1"/>
    </location>
</feature>
<evidence type="ECO:0000256" key="7">
    <source>
        <dbReference type="SAM" id="Phobius"/>
    </source>
</evidence>
<evidence type="ECO:0000313" key="10">
    <source>
        <dbReference type="Proteomes" id="UP000015453"/>
    </source>
</evidence>
<evidence type="ECO:0000256" key="1">
    <source>
        <dbReference type="ARBA" id="ARBA00004370"/>
    </source>
</evidence>
<organism evidence="9 10">
    <name type="scientific">Genlisea aurea</name>
    <dbReference type="NCBI Taxonomy" id="192259"/>
    <lineage>
        <taxon>Eukaryota</taxon>
        <taxon>Viridiplantae</taxon>
        <taxon>Streptophyta</taxon>
        <taxon>Embryophyta</taxon>
        <taxon>Tracheophyta</taxon>
        <taxon>Spermatophyta</taxon>
        <taxon>Magnoliopsida</taxon>
        <taxon>eudicotyledons</taxon>
        <taxon>Gunneridae</taxon>
        <taxon>Pentapetalae</taxon>
        <taxon>asterids</taxon>
        <taxon>lamiids</taxon>
        <taxon>Lamiales</taxon>
        <taxon>Lentibulariaceae</taxon>
        <taxon>Genlisea</taxon>
    </lineage>
</organism>
<accession>S8CQI7</accession>
<feature type="transmembrane region" description="Helical" evidence="7">
    <location>
        <begin position="182"/>
        <end position="203"/>
    </location>
</feature>
<dbReference type="Pfam" id="PF01490">
    <property type="entry name" value="Aa_trans"/>
    <property type="match status" value="1"/>
</dbReference>
<keyword evidence="2" id="KW-0813">Transport</keyword>
<feature type="transmembrane region" description="Helical" evidence="7">
    <location>
        <begin position="414"/>
        <end position="437"/>
    </location>
</feature>
<reference evidence="9 10" key="1">
    <citation type="journal article" date="2013" name="BMC Genomics">
        <title>The miniature genome of a carnivorous plant Genlisea aurea contains a low number of genes and short non-coding sequences.</title>
        <authorList>
            <person name="Leushkin E.V."/>
            <person name="Sutormin R.A."/>
            <person name="Nabieva E.R."/>
            <person name="Penin A.A."/>
            <person name="Kondrashov A.S."/>
            <person name="Logacheva M.D."/>
        </authorList>
    </citation>
    <scope>NUCLEOTIDE SEQUENCE [LARGE SCALE GENOMIC DNA]</scope>
</reference>
<protein>
    <recommendedName>
        <fullName evidence="8">Amino acid transporter transmembrane domain-containing protein</fullName>
    </recommendedName>
</protein>
<feature type="domain" description="Amino acid transporter transmembrane" evidence="8">
    <location>
        <begin position="29"/>
        <end position="437"/>
    </location>
</feature>
<dbReference type="EMBL" id="AUSU01003276">
    <property type="protein sequence ID" value="EPS67141.1"/>
    <property type="molecule type" value="Genomic_DNA"/>
</dbReference>
<dbReference type="GO" id="GO:0016020">
    <property type="term" value="C:membrane"/>
    <property type="evidence" value="ECO:0007669"/>
    <property type="project" value="UniProtKB-SubCell"/>
</dbReference>
<dbReference type="AlphaFoldDB" id="S8CQI7"/>
<feature type="transmembrane region" description="Helical" evidence="7">
    <location>
        <begin position="223"/>
        <end position="242"/>
    </location>
</feature>
<feature type="transmembrane region" description="Helical" evidence="7">
    <location>
        <begin position="110"/>
        <end position="134"/>
    </location>
</feature>
<gene>
    <name evidence="9" type="ORF">M569_07636</name>
</gene>
<comment type="subcellular location">
    <subcellularLocation>
        <location evidence="1">Membrane</location>
    </subcellularLocation>
</comment>
<proteinExistence type="predicted"/>
<evidence type="ECO:0000256" key="6">
    <source>
        <dbReference type="ARBA" id="ARBA00023136"/>
    </source>
</evidence>
<keyword evidence="10" id="KW-1185">Reference proteome</keyword>
<feature type="transmembrane region" description="Helical" evidence="7">
    <location>
        <begin position="295"/>
        <end position="318"/>
    </location>
</feature>
<comment type="caution">
    <text evidence="9">The sequence shown here is derived from an EMBL/GenBank/DDBJ whole genome shotgun (WGS) entry which is preliminary data.</text>
</comment>
<name>S8CQI7_9LAMI</name>
<evidence type="ECO:0000256" key="3">
    <source>
        <dbReference type="ARBA" id="ARBA00022692"/>
    </source>
</evidence>
<keyword evidence="3 7" id="KW-0812">Transmembrane</keyword>
<evidence type="ECO:0000256" key="4">
    <source>
        <dbReference type="ARBA" id="ARBA00022970"/>
    </source>
</evidence>
<sequence length="453" mass="48958">GTMLPDDHDAADPTPRKANAGVIFVLKSRGSWWHSGYHITAAIVAPALLSLPLAVSLMGWIGGSVGMGVCAIVSFYSYNLLSIVLDHNAHQGRRLLRFSDVAHHLMGPRWAAYFVAPIQVFAICYGSTVGGIILSGQSLQLLYHIARPNGSMQLYQFIVIIGGICLIFGQMPSFHSLRHMNLVSLILAASYSVCVTVAAVYVGRSKDAPKRDYAVVGGVIDRVFGVFNGIAIMGTSFGNGMLPEIQATIAPPVVGKMFKGLLMAYCAVIFCFFSVSFSGYWAFGNQSQGVILSNFINGGGVLLVPKWFLVITTALVFLQGIDTYLVYLQPINVVLDNRFSDPTGEEFSRRNVASRLISRSAVVVSATLLAAMLPFFGDFAAVLGASGYIPLDFVLPMIFYNITFKHRTAKGRIVYWINVVIAAIFTAVAAVGVVASIRQIVLDSGTYRLFANV</sequence>
<feature type="transmembrane region" description="Helical" evidence="7">
    <location>
        <begin position="154"/>
        <end position="170"/>
    </location>
</feature>
<dbReference type="InterPro" id="IPR013057">
    <property type="entry name" value="AA_transpt_TM"/>
</dbReference>
<dbReference type="OrthoDB" id="40134at2759"/>
<feature type="transmembrane region" description="Helical" evidence="7">
    <location>
        <begin position="66"/>
        <end position="89"/>
    </location>
</feature>
<dbReference type="Proteomes" id="UP000015453">
    <property type="component" value="Unassembled WGS sequence"/>
</dbReference>
<keyword evidence="4" id="KW-0029">Amino-acid transport</keyword>
<feature type="transmembrane region" description="Helical" evidence="7">
    <location>
        <begin position="262"/>
        <end position="283"/>
    </location>
</feature>
<evidence type="ECO:0000256" key="5">
    <source>
        <dbReference type="ARBA" id="ARBA00022989"/>
    </source>
</evidence>
<feature type="transmembrane region" description="Helical" evidence="7">
    <location>
        <begin position="37"/>
        <end position="60"/>
    </location>
</feature>
<keyword evidence="5 7" id="KW-1133">Transmembrane helix</keyword>
<evidence type="ECO:0000313" key="9">
    <source>
        <dbReference type="EMBL" id="EPS67141.1"/>
    </source>
</evidence>
<evidence type="ECO:0000259" key="8">
    <source>
        <dbReference type="Pfam" id="PF01490"/>
    </source>
</evidence>
<dbReference type="GO" id="GO:0006865">
    <property type="term" value="P:amino acid transport"/>
    <property type="evidence" value="ECO:0007669"/>
    <property type="project" value="UniProtKB-KW"/>
</dbReference>
<keyword evidence="6 7" id="KW-0472">Membrane</keyword>
<dbReference type="PANTHER" id="PTHR48017">
    <property type="entry name" value="OS05G0424000 PROTEIN-RELATED"/>
    <property type="match status" value="1"/>
</dbReference>
<feature type="transmembrane region" description="Helical" evidence="7">
    <location>
        <begin position="382"/>
        <end position="402"/>
    </location>
</feature>